<feature type="compositionally biased region" description="Basic and acidic residues" evidence="1">
    <location>
        <begin position="167"/>
        <end position="188"/>
    </location>
</feature>
<dbReference type="PANTHER" id="PTHR36395:SF1">
    <property type="entry name" value="RING-H2 ZINC FINGER PROTEIN"/>
    <property type="match status" value="1"/>
</dbReference>
<evidence type="ECO:0000313" key="2">
    <source>
        <dbReference type="EMBL" id="GAU40364.1"/>
    </source>
</evidence>
<dbReference type="AlphaFoldDB" id="A0A2Z6N646"/>
<evidence type="ECO:0000256" key="1">
    <source>
        <dbReference type="SAM" id="MobiDB-lite"/>
    </source>
</evidence>
<protein>
    <recommendedName>
        <fullName evidence="4">Nudix hydrolase domain-containing protein</fullName>
    </recommendedName>
</protein>
<feature type="region of interest" description="Disordered" evidence="1">
    <location>
        <begin position="167"/>
        <end position="193"/>
    </location>
</feature>
<organism evidence="2 3">
    <name type="scientific">Trifolium subterraneum</name>
    <name type="common">Subterranean clover</name>
    <dbReference type="NCBI Taxonomy" id="3900"/>
    <lineage>
        <taxon>Eukaryota</taxon>
        <taxon>Viridiplantae</taxon>
        <taxon>Streptophyta</taxon>
        <taxon>Embryophyta</taxon>
        <taxon>Tracheophyta</taxon>
        <taxon>Spermatophyta</taxon>
        <taxon>Magnoliopsida</taxon>
        <taxon>eudicotyledons</taxon>
        <taxon>Gunneridae</taxon>
        <taxon>Pentapetalae</taxon>
        <taxon>rosids</taxon>
        <taxon>fabids</taxon>
        <taxon>Fabales</taxon>
        <taxon>Fabaceae</taxon>
        <taxon>Papilionoideae</taxon>
        <taxon>50 kb inversion clade</taxon>
        <taxon>NPAAA clade</taxon>
        <taxon>Hologalegina</taxon>
        <taxon>IRL clade</taxon>
        <taxon>Trifolieae</taxon>
        <taxon>Trifolium</taxon>
    </lineage>
</organism>
<proteinExistence type="predicted"/>
<dbReference type="OrthoDB" id="433924at2759"/>
<sequence length="360" mass="40320">MSPPLPPLKNSNLPTLPDILLTALSVCFFFTSSRFHNTATTTTTSNCPFFSFPLNPRRFLKIPAMSQTYTSSLSSSSTTTNPNKNNRRHSFASPQSLSEWLKPRLPSDSFATWGVKPGTKNVHNLWLELSQGETSLDDSEPPVRTVQVVTVRVIGKDGKILVESHQELSDGEVRERGRPLSEKMKPNEDPESAAVRGIKEELGSVIDAETEVCDIVTIDPNSYEMRVEERNSGSYPGLPGCYVLHILNATVEGLPEGDFCTYEVDEYGDSDDKKVAHQAVSVKKHYWKWGSTCVLFHGWFTLVFHLCSVPWMVHTSLPEGDFCTYEVDEYGDSDDKKVAHQAVSVKKHYWKWVSADSIQP</sequence>
<accession>A0A2Z6N646</accession>
<dbReference type="SUPFAM" id="SSF55811">
    <property type="entry name" value="Nudix"/>
    <property type="match status" value="1"/>
</dbReference>
<evidence type="ECO:0000313" key="3">
    <source>
        <dbReference type="Proteomes" id="UP000242715"/>
    </source>
</evidence>
<reference evidence="3" key="1">
    <citation type="journal article" date="2017" name="Front. Plant Sci.">
        <title>Climate Clever Clovers: New Paradigm to Reduce the Environmental Footprint of Ruminants by Breeding Low Methanogenic Forages Utilizing Haplotype Variation.</title>
        <authorList>
            <person name="Kaur P."/>
            <person name="Appels R."/>
            <person name="Bayer P.E."/>
            <person name="Keeble-Gagnere G."/>
            <person name="Wang J."/>
            <person name="Hirakawa H."/>
            <person name="Shirasawa K."/>
            <person name="Vercoe P."/>
            <person name="Stefanova K."/>
            <person name="Durmic Z."/>
            <person name="Nichols P."/>
            <person name="Revell C."/>
            <person name="Isobe S.N."/>
            <person name="Edwards D."/>
            <person name="Erskine W."/>
        </authorList>
    </citation>
    <scope>NUCLEOTIDE SEQUENCE [LARGE SCALE GENOMIC DNA]</scope>
    <source>
        <strain evidence="3">cv. Daliak</strain>
    </source>
</reference>
<dbReference type="PANTHER" id="PTHR36395">
    <property type="entry name" value="RING-H2 ZINC FINGER PROTEIN"/>
    <property type="match status" value="1"/>
</dbReference>
<evidence type="ECO:0008006" key="4">
    <source>
        <dbReference type="Google" id="ProtNLM"/>
    </source>
</evidence>
<feature type="region of interest" description="Disordered" evidence="1">
    <location>
        <begin position="71"/>
        <end position="96"/>
    </location>
</feature>
<gene>
    <name evidence="2" type="ORF">TSUD_319770</name>
</gene>
<dbReference type="InterPro" id="IPR015797">
    <property type="entry name" value="NUDIX_hydrolase-like_dom_sf"/>
</dbReference>
<keyword evidence="3" id="KW-1185">Reference proteome</keyword>
<name>A0A2Z6N646_TRISU</name>
<dbReference type="Proteomes" id="UP000242715">
    <property type="component" value="Unassembled WGS sequence"/>
</dbReference>
<dbReference type="EMBL" id="DF973802">
    <property type="protein sequence ID" value="GAU40364.1"/>
    <property type="molecule type" value="Genomic_DNA"/>
</dbReference>
<feature type="compositionally biased region" description="Low complexity" evidence="1">
    <location>
        <begin position="71"/>
        <end position="80"/>
    </location>
</feature>